<evidence type="ECO:0000313" key="4">
    <source>
        <dbReference type="Proteomes" id="UP001310594"/>
    </source>
</evidence>
<name>A0AAN7W9Q5_9PEZI</name>
<feature type="compositionally biased region" description="Basic and acidic residues" evidence="1">
    <location>
        <begin position="19"/>
        <end position="30"/>
    </location>
</feature>
<organism evidence="3 4">
    <name type="scientific">Elasticomyces elasticus</name>
    <dbReference type="NCBI Taxonomy" id="574655"/>
    <lineage>
        <taxon>Eukaryota</taxon>
        <taxon>Fungi</taxon>
        <taxon>Dikarya</taxon>
        <taxon>Ascomycota</taxon>
        <taxon>Pezizomycotina</taxon>
        <taxon>Dothideomycetes</taxon>
        <taxon>Dothideomycetidae</taxon>
        <taxon>Mycosphaerellales</taxon>
        <taxon>Teratosphaeriaceae</taxon>
        <taxon>Elasticomyces</taxon>
    </lineage>
</organism>
<keyword evidence="2" id="KW-0472">Membrane</keyword>
<sequence>MSSPSEPPGISSPQTASPRRLESTDDDSQRHLQSHSTASTTLKRSYYILWIVALYTALSVVSWGIICVLTERPLYGKRYGYMSSALTLGKSRWRKPDYEANERWYQAMRVIQSITGVLTIPVTSAVCSSAAAAFAQYGKSSTRLSMRQMIVLADRGWTDPRTFTQLLTWTGFKRTGSTFLVLAILLNILGGLIQPLQQIFLKDIAMKTPLYRIKLYHLFDVTDAFNYGPEQDDGSVVLMTRNALATTSLVEPMNQLWQGAGFSCDARFLMGNDTASTERGSYESPPAACGYGATLGNYSGLTEPFFAQQPSTFSTGVIRQFLPRFNSTSTYNKITANEWPTACTGLEDAEPGSYMVVYAKNGTDTVNPWAVTACMPSDQRHTPWKRTHSRQDFGEELYLNVTRADAGQVYEPGGSLFQIIVNTTAGYFELPNYNNGQVPGPLLADDPNNHCDSYCETQGMLYDFDETDGMIYDGSDPKSINYKRAVDKSDISSLAQVPNKGPLLTIAMALFGEGSFIAERVAYPDKYITDGNNGSLPNGTCVDYAPLQFIQHITYGYGIGDGSEGQQCVVNNDTTTFQDLQGGISLWLRYFQANDAQTMQNALNAAAYLATKAWVEHQVQVAGRSLTVSMDMGTDTQVPSISPAGMYIISILLAIFLLSLLAMALYSTWQVRWTRQLDAFAMMRVGAAVKDQVPMLVGGNAGKISSLDRMPGWVGDEEPSADIGTLGVGSRNALQKGRRYHSYEGDDEPWPTEIKGGREAYMEVRMEELRHDLKDDRRA</sequence>
<keyword evidence="2" id="KW-0812">Transmembrane</keyword>
<keyword evidence="2" id="KW-1133">Transmembrane helix</keyword>
<evidence type="ECO:0000256" key="2">
    <source>
        <dbReference type="SAM" id="Phobius"/>
    </source>
</evidence>
<reference evidence="3" key="1">
    <citation type="submission" date="2023-08" db="EMBL/GenBank/DDBJ databases">
        <title>Black Yeasts Isolated from many extreme environments.</title>
        <authorList>
            <person name="Coleine C."/>
            <person name="Stajich J.E."/>
            <person name="Selbmann L."/>
        </authorList>
    </citation>
    <scope>NUCLEOTIDE SEQUENCE</scope>
    <source>
        <strain evidence="3">CCFEE 5810</strain>
    </source>
</reference>
<protein>
    <submittedName>
        <fullName evidence="3">Uncharacterized protein</fullName>
    </submittedName>
</protein>
<evidence type="ECO:0000313" key="3">
    <source>
        <dbReference type="EMBL" id="KAK5700653.1"/>
    </source>
</evidence>
<proteinExistence type="predicted"/>
<accession>A0AAN7W9Q5</accession>
<dbReference type="AlphaFoldDB" id="A0AAN7W9Q5"/>
<evidence type="ECO:0000256" key="1">
    <source>
        <dbReference type="SAM" id="MobiDB-lite"/>
    </source>
</evidence>
<dbReference type="Proteomes" id="UP001310594">
    <property type="component" value="Unassembled WGS sequence"/>
</dbReference>
<feature type="compositionally biased region" description="Low complexity" evidence="1">
    <location>
        <begin position="1"/>
        <end position="13"/>
    </location>
</feature>
<comment type="caution">
    <text evidence="3">The sequence shown here is derived from an EMBL/GenBank/DDBJ whole genome shotgun (WGS) entry which is preliminary data.</text>
</comment>
<gene>
    <name evidence="3" type="ORF">LTR97_005170</name>
</gene>
<feature type="transmembrane region" description="Helical" evidence="2">
    <location>
        <begin position="47"/>
        <end position="69"/>
    </location>
</feature>
<feature type="transmembrane region" description="Helical" evidence="2">
    <location>
        <begin position="644"/>
        <end position="666"/>
    </location>
</feature>
<feature type="region of interest" description="Disordered" evidence="1">
    <location>
        <begin position="1"/>
        <end position="36"/>
    </location>
</feature>
<feature type="transmembrane region" description="Helical" evidence="2">
    <location>
        <begin position="179"/>
        <end position="196"/>
    </location>
</feature>
<dbReference type="EMBL" id="JAVRQU010000007">
    <property type="protein sequence ID" value="KAK5700653.1"/>
    <property type="molecule type" value="Genomic_DNA"/>
</dbReference>